<dbReference type="InterPro" id="IPR013098">
    <property type="entry name" value="Ig_I-set"/>
</dbReference>
<keyword evidence="9" id="KW-0325">Glycoprotein</keyword>
<evidence type="ECO:0000256" key="7">
    <source>
        <dbReference type="ARBA" id="ARBA00023136"/>
    </source>
</evidence>
<dbReference type="InterPro" id="IPR000483">
    <property type="entry name" value="Cys-rich_flank_reg_C"/>
</dbReference>
<dbReference type="SMART" id="SM00409">
    <property type="entry name" value="IG"/>
    <property type="match status" value="1"/>
</dbReference>
<dbReference type="PANTHER" id="PTHR24366">
    <property type="entry name" value="IG(IMMUNOGLOBULIN) AND LRR(LEUCINE RICH REPEAT) DOMAINS"/>
    <property type="match status" value="1"/>
</dbReference>
<evidence type="ECO:0000256" key="2">
    <source>
        <dbReference type="ARBA" id="ARBA00022614"/>
    </source>
</evidence>
<dbReference type="OMA" id="DKFYMHP"/>
<dbReference type="FunFam" id="2.60.40.10:FF:000481">
    <property type="entry name" value="Leucine-rich repeat neuronal protein 1"/>
    <property type="match status" value="1"/>
</dbReference>
<comment type="subcellular location">
    <subcellularLocation>
        <location evidence="1">Membrane</location>
        <topology evidence="1">Single-pass type I membrane protein</topology>
    </subcellularLocation>
</comment>
<dbReference type="STRING" id="137246.A0A401S8D2"/>
<dbReference type="FunFam" id="2.60.40.10:FF:000355">
    <property type="entry name" value="Leucine-rich repeat neuronal protein 1"/>
    <property type="match status" value="1"/>
</dbReference>
<dbReference type="EMBL" id="BEZZ01000132">
    <property type="protein sequence ID" value="GCC26655.1"/>
    <property type="molecule type" value="Genomic_DNA"/>
</dbReference>
<dbReference type="GO" id="GO:0016020">
    <property type="term" value="C:membrane"/>
    <property type="evidence" value="ECO:0007669"/>
    <property type="project" value="UniProtKB-SubCell"/>
</dbReference>
<reference evidence="15 16" key="1">
    <citation type="journal article" date="2018" name="Nat. Ecol. Evol.">
        <title>Shark genomes provide insights into elasmobranch evolution and the origin of vertebrates.</title>
        <authorList>
            <person name="Hara Y"/>
            <person name="Yamaguchi K"/>
            <person name="Onimaru K"/>
            <person name="Kadota M"/>
            <person name="Koyanagi M"/>
            <person name="Keeley SD"/>
            <person name="Tatsumi K"/>
            <person name="Tanaka K"/>
            <person name="Motone F"/>
            <person name="Kageyama Y"/>
            <person name="Nozu R"/>
            <person name="Adachi N"/>
            <person name="Nishimura O"/>
            <person name="Nakagawa R"/>
            <person name="Tanegashima C"/>
            <person name="Kiyatake I"/>
            <person name="Matsumoto R"/>
            <person name="Murakumo K"/>
            <person name="Nishida K"/>
            <person name="Terakita A"/>
            <person name="Kuratani S"/>
            <person name="Sato K"/>
            <person name="Hyodo S Kuraku.S."/>
        </authorList>
    </citation>
    <scope>NUCLEOTIDE SEQUENCE [LARGE SCALE GENOMIC DNA]</scope>
</reference>
<comment type="caution">
    <text evidence="15">The sequence shown here is derived from an EMBL/GenBank/DDBJ whole genome shotgun (WGS) entry which is preliminary data.</text>
</comment>
<organism evidence="15 16">
    <name type="scientific">Chiloscyllium punctatum</name>
    <name type="common">Brownbanded bambooshark</name>
    <name type="synonym">Hemiscyllium punctatum</name>
    <dbReference type="NCBI Taxonomy" id="137246"/>
    <lineage>
        <taxon>Eukaryota</taxon>
        <taxon>Metazoa</taxon>
        <taxon>Chordata</taxon>
        <taxon>Craniata</taxon>
        <taxon>Vertebrata</taxon>
        <taxon>Chondrichthyes</taxon>
        <taxon>Elasmobranchii</taxon>
        <taxon>Galeomorphii</taxon>
        <taxon>Galeoidea</taxon>
        <taxon>Orectolobiformes</taxon>
        <taxon>Hemiscylliidae</taxon>
        <taxon>Chiloscyllium</taxon>
    </lineage>
</organism>
<feature type="signal peptide" evidence="12">
    <location>
        <begin position="1"/>
        <end position="25"/>
    </location>
</feature>
<dbReference type="InterPro" id="IPR003591">
    <property type="entry name" value="Leu-rich_rpt_typical-subtyp"/>
</dbReference>
<evidence type="ECO:0000256" key="5">
    <source>
        <dbReference type="ARBA" id="ARBA00022737"/>
    </source>
</evidence>
<dbReference type="InterPro" id="IPR007110">
    <property type="entry name" value="Ig-like_dom"/>
</dbReference>
<dbReference type="SUPFAM" id="SSF48726">
    <property type="entry name" value="Immunoglobulin"/>
    <property type="match status" value="1"/>
</dbReference>
<dbReference type="PROSITE" id="PS51450">
    <property type="entry name" value="LRR"/>
    <property type="match status" value="1"/>
</dbReference>
<evidence type="ECO:0000256" key="12">
    <source>
        <dbReference type="SAM" id="SignalP"/>
    </source>
</evidence>
<dbReference type="Pfam" id="PF13855">
    <property type="entry name" value="LRR_8"/>
    <property type="match status" value="3"/>
</dbReference>
<keyword evidence="3 11" id="KW-0812">Transmembrane</keyword>
<dbReference type="SMART" id="SM00060">
    <property type="entry name" value="FN3"/>
    <property type="match status" value="1"/>
</dbReference>
<dbReference type="SMART" id="SM00408">
    <property type="entry name" value="IGc2"/>
    <property type="match status" value="1"/>
</dbReference>
<dbReference type="FunFam" id="3.80.10.10:FF:000074">
    <property type="entry name" value="Leucine-rich repeat neuronal protein 1"/>
    <property type="match status" value="1"/>
</dbReference>
<evidence type="ECO:0000256" key="6">
    <source>
        <dbReference type="ARBA" id="ARBA00022989"/>
    </source>
</evidence>
<protein>
    <recommendedName>
        <fullName evidence="17">Ig-like domain-containing protein</fullName>
    </recommendedName>
</protein>
<evidence type="ECO:0000313" key="16">
    <source>
        <dbReference type="Proteomes" id="UP000287033"/>
    </source>
</evidence>
<dbReference type="SUPFAM" id="SSF49265">
    <property type="entry name" value="Fibronectin type III"/>
    <property type="match status" value="1"/>
</dbReference>
<dbReference type="Pfam" id="PF07679">
    <property type="entry name" value="I-set"/>
    <property type="match status" value="1"/>
</dbReference>
<dbReference type="PROSITE" id="PS50853">
    <property type="entry name" value="FN3"/>
    <property type="match status" value="1"/>
</dbReference>
<evidence type="ECO:0000256" key="4">
    <source>
        <dbReference type="ARBA" id="ARBA00022729"/>
    </source>
</evidence>
<evidence type="ECO:0000313" key="15">
    <source>
        <dbReference type="EMBL" id="GCC26655.1"/>
    </source>
</evidence>
<dbReference type="InterPro" id="IPR003599">
    <property type="entry name" value="Ig_sub"/>
</dbReference>
<keyword evidence="16" id="KW-1185">Reference proteome</keyword>
<dbReference type="Gene3D" id="2.60.40.10">
    <property type="entry name" value="Immunoglobulins"/>
    <property type="match status" value="2"/>
</dbReference>
<sequence>MMKDTSLNACVFIGLAITALVQTVGRNMDCPKSCICEIRPWFTPRSIYMEAPTIECNDLNLASLPPKIPAETQVLLLQSNNISKIENKIDYLVNLTEIDLSQNNFLSIRDINLGKMLQLMSLHLEENKLTELPDNCLLGLSNLQELYVNHNQISRIAMGAFIGLNTLLRLHLNSNLLTTVKSNWFEAIPSLEILTIGENPITKIQEMSFKPLINLRSLVLAGIKLSELGDNTLVGLNNLESISFYDNRLITVPHAALQKVPNLKFLDLNKNPIQRIRQGDFRNMLHLKELGINNMAELVSIDCLALDNLPELTKIEATNNPKLSYIHPNAFYRAPQLETLMLNSNALSALYRGTVESLPKLQEVSIHSNPIRCDCVIRWINMNKTHIRFMEPQSLFCFDPPEFKGQHVREIPFREMTDMCLPLIASGSFPSALNVSSGSSVSLHCRATGLPEPEIYWITPSGDKLLPNTATNKYNMQLEGTLDLFHISNNETGLYTCVAHNLVGADLKTVLIRVNGSLAQSMNESLNIKIKNVASYSILVSWKAVSNCMSSNIQWSAKANSDSPQLTYTARVPIDIRTYNLTHLNPSTEYEVCVHVTNLHQQTEKKCINVTTNGLDLAVKSNVQTTTSALVAVLGAIFGVISMTCLCSYVTWRMKYNSGHSCSGKYMPRQAIFPSNNFYPPIINIWDTAKEKKGPLEVKATVIDVSASCS</sequence>
<gene>
    <name evidence="15" type="ORF">chiPu_0005073</name>
</gene>
<evidence type="ECO:0000256" key="1">
    <source>
        <dbReference type="ARBA" id="ARBA00004479"/>
    </source>
</evidence>
<evidence type="ECO:0000259" key="14">
    <source>
        <dbReference type="PROSITE" id="PS50853"/>
    </source>
</evidence>
<name>A0A401S8D2_CHIPU</name>
<dbReference type="Proteomes" id="UP000287033">
    <property type="component" value="Unassembled WGS sequence"/>
</dbReference>
<dbReference type="Pfam" id="PF00041">
    <property type="entry name" value="fn3"/>
    <property type="match status" value="1"/>
</dbReference>
<dbReference type="InterPro" id="IPR032675">
    <property type="entry name" value="LRR_dom_sf"/>
</dbReference>
<keyword evidence="8" id="KW-1015">Disulfide bond</keyword>
<dbReference type="InterPro" id="IPR003961">
    <property type="entry name" value="FN3_dom"/>
</dbReference>
<feature type="transmembrane region" description="Helical" evidence="11">
    <location>
        <begin position="629"/>
        <end position="652"/>
    </location>
</feature>
<keyword evidence="4 12" id="KW-0732">Signal</keyword>
<dbReference type="PROSITE" id="PS50835">
    <property type="entry name" value="IG_LIKE"/>
    <property type="match status" value="1"/>
</dbReference>
<dbReference type="PANTHER" id="PTHR24366:SF73">
    <property type="entry name" value="LEUCINE-RICH REPEAT NEURONAL 3A"/>
    <property type="match status" value="1"/>
</dbReference>
<evidence type="ECO:0000256" key="11">
    <source>
        <dbReference type="SAM" id="Phobius"/>
    </source>
</evidence>
<evidence type="ECO:0000256" key="3">
    <source>
        <dbReference type="ARBA" id="ARBA00022692"/>
    </source>
</evidence>
<evidence type="ECO:0000256" key="9">
    <source>
        <dbReference type="ARBA" id="ARBA00023180"/>
    </source>
</evidence>
<evidence type="ECO:0000259" key="13">
    <source>
        <dbReference type="PROSITE" id="PS50835"/>
    </source>
</evidence>
<dbReference type="Gene3D" id="3.80.10.10">
    <property type="entry name" value="Ribonuclease Inhibitor"/>
    <property type="match status" value="2"/>
</dbReference>
<dbReference type="SMART" id="SM00365">
    <property type="entry name" value="LRR_SD22"/>
    <property type="match status" value="5"/>
</dbReference>
<keyword evidence="10" id="KW-0393">Immunoglobulin domain</keyword>
<feature type="chain" id="PRO_5019512683" description="Ig-like domain-containing protein" evidence="12">
    <location>
        <begin position="26"/>
        <end position="710"/>
    </location>
</feature>
<dbReference type="AlphaFoldDB" id="A0A401S8D2"/>
<feature type="domain" description="Ig-like" evidence="13">
    <location>
        <begin position="422"/>
        <end position="515"/>
    </location>
</feature>
<dbReference type="FunFam" id="3.80.10.10:FF:000056">
    <property type="entry name" value="Leucine-rich repeat neuronal protein 1"/>
    <property type="match status" value="1"/>
</dbReference>
<keyword evidence="6 11" id="KW-1133">Transmembrane helix</keyword>
<dbReference type="InterPro" id="IPR013783">
    <property type="entry name" value="Ig-like_fold"/>
</dbReference>
<dbReference type="CDD" id="cd00063">
    <property type="entry name" value="FN3"/>
    <property type="match status" value="1"/>
</dbReference>
<evidence type="ECO:0008006" key="17">
    <source>
        <dbReference type="Google" id="ProtNLM"/>
    </source>
</evidence>
<dbReference type="InterPro" id="IPR036179">
    <property type="entry name" value="Ig-like_dom_sf"/>
</dbReference>
<dbReference type="InterPro" id="IPR003598">
    <property type="entry name" value="Ig_sub2"/>
</dbReference>
<dbReference type="SMART" id="SM00082">
    <property type="entry name" value="LRRCT"/>
    <property type="match status" value="1"/>
</dbReference>
<dbReference type="InterPro" id="IPR001611">
    <property type="entry name" value="Leu-rich_rpt"/>
</dbReference>
<dbReference type="OrthoDB" id="676979at2759"/>
<keyword evidence="2" id="KW-0433">Leucine-rich repeat</keyword>
<keyword evidence="7 11" id="KW-0472">Membrane</keyword>
<keyword evidence="5" id="KW-0677">Repeat</keyword>
<feature type="domain" description="Fibronectin type-III" evidence="14">
    <location>
        <begin position="524"/>
        <end position="614"/>
    </location>
</feature>
<evidence type="ECO:0000256" key="8">
    <source>
        <dbReference type="ARBA" id="ARBA00023157"/>
    </source>
</evidence>
<accession>A0A401S8D2</accession>
<dbReference type="InterPro" id="IPR036116">
    <property type="entry name" value="FN3_sf"/>
</dbReference>
<dbReference type="SMART" id="SM00369">
    <property type="entry name" value="LRR_TYP"/>
    <property type="match status" value="10"/>
</dbReference>
<dbReference type="SUPFAM" id="SSF52058">
    <property type="entry name" value="L domain-like"/>
    <property type="match status" value="1"/>
</dbReference>
<proteinExistence type="predicted"/>
<evidence type="ECO:0000256" key="10">
    <source>
        <dbReference type="ARBA" id="ARBA00023319"/>
    </source>
</evidence>